<evidence type="ECO:0000256" key="1">
    <source>
        <dbReference type="ARBA" id="ARBA00004141"/>
    </source>
</evidence>
<dbReference type="InterPro" id="IPR012551">
    <property type="entry name" value="DUF1707_SHOCT-like"/>
</dbReference>
<organism evidence="6 7">
    <name type="scientific">Tessaracoccus defluvii</name>
    <dbReference type="NCBI Taxonomy" id="1285901"/>
    <lineage>
        <taxon>Bacteria</taxon>
        <taxon>Bacillati</taxon>
        <taxon>Actinomycetota</taxon>
        <taxon>Actinomycetes</taxon>
        <taxon>Propionibacteriales</taxon>
        <taxon>Propionibacteriaceae</taxon>
        <taxon>Tessaracoccus</taxon>
    </lineage>
</organism>
<keyword evidence="2" id="KW-0812">Transmembrane</keyword>
<dbReference type="Proteomes" id="UP000516117">
    <property type="component" value="Chromosome"/>
</dbReference>
<dbReference type="InterPro" id="IPR019109">
    <property type="entry name" value="MamF_MmsF"/>
</dbReference>
<keyword evidence="7" id="KW-1185">Reference proteome</keyword>
<evidence type="ECO:0000256" key="2">
    <source>
        <dbReference type="ARBA" id="ARBA00022692"/>
    </source>
</evidence>
<dbReference type="Pfam" id="PF08044">
    <property type="entry name" value="DUF1707"/>
    <property type="match status" value="1"/>
</dbReference>
<evidence type="ECO:0000313" key="7">
    <source>
        <dbReference type="Proteomes" id="UP000516117"/>
    </source>
</evidence>
<sequence>MSVYPQNPGFITDQQRDRAVELLQGAYASGQLSELELDRRLDQALGAPDKVTLNRALLGIARVAPMVLTPRSKGEPSPAENAGAGLTHLSGLATSFVGPAIVKTLATPGSHTWLEAGRALSLQVTAAVVGIAAMVLSILFDGGVLFGLAWAAWFGGTIWASVRAFNGKPSTGAVEPMLLARPKAHAGRPAMTR</sequence>
<dbReference type="EMBL" id="CP060789">
    <property type="protein sequence ID" value="QNP56910.1"/>
    <property type="molecule type" value="Genomic_DNA"/>
</dbReference>
<comment type="subcellular location">
    <subcellularLocation>
        <location evidence="1">Membrane</location>
        <topology evidence="1">Multi-pass membrane protein</topology>
    </subcellularLocation>
</comment>
<evidence type="ECO:0000259" key="5">
    <source>
        <dbReference type="Pfam" id="PF08044"/>
    </source>
</evidence>
<reference evidence="6 7" key="1">
    <citation type="submission" date="2020-08" db="EMBL/GenBank/DDBJ databases">
        <title>Genome sequence of Tessaracoccus defluvii JCM 17540T.</title>
        <authorList>
            <person name="Hyun D.-W."/>
            <person name="Bae J.-W."/>
        </authorList>
    </citation>
    <scope>NUCLEOTIDE SEQUENCE [LARGE SCALE GENOMIC DNA]</scope>
    <source>
        <strain evidence="6 7">JCM 17540</strain>
    </source>
</reference>
<name>A0A7H0H8P4_9ACTN</name>
<keyword evidence="4" id="KW-0472">Membrane</keyword>
<dbReference type="KEGG" id="tdf:H9L22_06110"/>
<proteinExistence type="predicted"/>
<dbReference type="RefSeq" id="WP_187722009.1">
    <property type="nucleotide sequence ID" value="NZ_BAABBL010000003.1"/>
</dbReference>
<evidence type="ECO:0000313" key="6">
    <source>
        <dbReference type="EMBL" id="QNP56910.1"/>
    </source>
</evidence>
<evidence type="ECO:0000256" key="4">
    <source>
        <dbReference type="ARBA" id="ARBA00023136"/>
    </source>
</evidence>
<keyword evidence="3" id="KW-1133">Transmembrane helix</keyword>
<protein>
    <submittedName>
        <fullName evidence="6">DUF1707 and DUF4870 domain-containing protein</fullName>
    </submittedName>
</protein>
<feature type="domain" description="DUF1707" evidence="5">
    <location>
        <begin position="11"/>
        <end position="54"/>
    </location>
</feature>
<accession>A0A7H0H8P4</accession>
<dbReference type="Pfam" id="PF09685">
    <property type="entry name" value="MamF_MmsF"/>
    <property type="match status" value="1"/>
</dbReference>
<dbReference type="AlphaFoldDB" id="A0A7H0H8P4"/>
<evidence type="ECO:0000256" key="3">
    <source>
        <dbReference type="ARBA" id="ARBA00022989"/>
    </source>
</evidence>
<gene>
    <name evidence="6" type="ORF">H9L22_06110</name>
</gene>